<proteinExistence type="predicted"/>
<dbReference type="Proteomes" id="UP001472677">
    <property type="component" value="Unassembled WGS sequence"/>
</dbReference>
<reference evidence="1 2" key="1">
    <citation type="journal article" date="2024" name="G3 (Bethesda)">
        <title>Genome assembly of Hibiscus sabdariffa L. provides insights into metabolisms of medicinal natural products.</title>
        <authorList>
            <person name="Kim T."/>
        </authorList>
    </citation>
    <scope>NUCLEOTIDE SEQUENCE [LARGE SCALE GENOMIC DNA]</scope>
    <source>
        <strain evidence="1">TK-2024</strain>
        <tissue evidence="1">Old leaves</tissue>
    </source>
</reference>
<keyword evidence="2" id="KW-1185">Reference proteome</keyword>
<name>A0ABR2ES06_9ROSI</name>
<dbReference type="EMBL" id="JBBPBM010000010">
    <property type="protein sequence ID" value="KAK8564818.1"/>
    <property type="molecule type" value="Genomic_DNA"/>
</dbReference>
<comment type="caution">
    <text evidence="1">The sequence shown here is derived from an EMBL/GenBank/DDBJ whole genome shotgun (WGS) entry which is preliminary data.</text>
</comment>
<accession>A0ABR2ES06</accession>
<evidence type="ECO:0000313" key="1">
    <source>
        <dbReference type="EMBL" id="KAK8564818.1"/>
    </source>
</evidence>
<evidence type="ECO:0000313" key="2">
    <source>
        <dbReference type="Proteomes" id="UP001472677"/>
    </source>
</evidence>
<sequence>MEDNEQLRKSLFCHETFIFNEMEACRRRSVLESFWVLVVAAGLSKRNYPKEKLKMLTITNNFFEDLVGEGDDTKTIEAKRVWSVYNKFSYGGSHRHC</sequence>
<protein>
    <submittedName>
        <fullName evidence="1">Uncharacterized protein</fullName>
    </submittedName>
</protein>
<gene>
    <name evidence="1" type="ORF">V6N12_058400</name>
</gene>
<organism evidence="1 2">
    <name type="scientific">Hibiscus sabdariffa</name>
    <name type="common">roselle</name>
    <dbReference type="NCBI Taxonomy" id="183260"/>
    <lineage>
        <taxon>Eukaryota</taxon>
        <taxon>Viridiplantae</taxon>
        <taxon>Streptophyta</taxon>
        <taxon>Embryophyta</taxon>
        <taxon>Tracheophyta</taxon>
        <taxon>Spermatophyta</taxon>
        <taxon>Magnoliopsida</taxon>
        <taxon>eudicotyledons</taxon>
        <taxon>Gunneridae</taxon>
        <taxon>Pentapetalae</taxon>
        <taxon>rosids</taxon>
        <taxon>malvids</taxon>
        <taxon>Malvales</taxon>
        <taxon>Malvaceae</taxon>
        <taxon>Malvoideae</taxon>
        <taxon>Hibiscus</taxon>
    </lineage>
</organism>